<reference evidence="5 6" key="1">
    <citation type="journal article" date="2018" name="PLoS Genet.">
        <title>Population sequencing reveals clonal diversity and ancestral inbreeding in the grapevine cultivar Chardonnay.</title>
        <authorList>
            <person name="Roach M.J."/>
            <person name="Johnson D.L."/>
            <person name="Bohlmann J."/>
            <person name="van Vuuren H.J."/>
            <person name="Jones S.J."/>
            <person name="Pretorius I.S."/>
            <person name="Schmidt S.A."/>
            <person name="Borneman A.R."/>
        </authorList>
    </citation>
    <scope>NUCLEOTIDE SEQUENCE [LARGE SCALE GENOMIC DNA]</scope>
    <source>
        <strain evidence="6">cv. Chardonnay</strain>
        <tissue evidence="5">Leaf</tissue>
    </source>
</reference>
<dbReference type="InterPro" id="IPR012337">
    <property type="entry name" value="RNaseH-like_sf"/>
</dbReference>
<dbReference type="AlphaFoldDB" id="A0A438G8T7"/>
<dbReference type="Pfam" id="PF22936">
    <property type="entry name" value="Pol_BBD"/>
    <property type="match status" value="1"/>
</dbReference>
<dbReference type="PANTHER" id="PTHR42648:SF28">
    <property type="entry name" value="TRANSPOSON-ENCODED PROTEIN WITH RIBONUCLEASE H-LIKE AND RETROVIRUS ZINC FINGER-LIKE DOMAINS"/>
    <property type="match status" value="1"/>
</dbReference>
<feature type="domain" description="Retrovirus-related Pol polyprotein from transposon TNT 1-94-like beta-barrel" evidence="3">
    <location>
        <begin position="422"/>
        <end position="463"/>
    </location>
</feature>
<dbReference type="InterPro" id="IPR054722">
    <property type="entry name" value="PolX-like_BBD"/>
</dbReference>
<proteinExistence type="predicted"/>
<feature type="region of interest" description="Disordered" evidence="2">
    <location>
        <begin position="316"/>
        <end position="349"/>
    </location>
</feature>
<dbReference type="PANTHER" id="PTHR42648">
    <property type="entry name" value="TRANSPOSASE, PUTATIVE-RELATED"/>
    <property type="match status" value="1"/>
</dbReference>
<name>A0A438G8T7_VITVI</name>
<comment type="caution">
    <text evidence="5">The sequence shown here is derived from an EMBL/GenBank/DDBJ whole genome shotgun (WGS) entry which is preliminary data.</text>
</comment>
<evidence type="ECO:0000259" key="4">
    <source>
        <dbReference type="Pfam" id="PF25597"/>
    </source>
</evidence>
<dbReference type="InterPro" id="IPR057670">
    <property type="entry name" value="SH3_retrovirus"/>
</dbReference>
<feature type="region of interest" description="Disordered" evidence="2">
    <location>
        <begin position="364"/>
        <end position="399"/>
    </location>
</feature>
<dbReference type="GO" id="GO:0003676">
    <property type="term" value="F:nucleic acid binding"/>
    <property type="evidence" value="ECO:0007669"/>
    <property type="project" value="InterPro"/>
</dbReference>
<dbReference type="GO" id="GO:0008233">
    <property type="term" value="F:peptidase activity"/>
    <property type="evidence" value="ECO:0007669"/>
    <property type="project" value="UniProtKB-KW"/>
</dbReference>
<dbReference type="Pfam" id="PF25597">
    <property type="entry name" value="SH3_retrovirus"/>
    <property type="match status" value="1"/>
</dbReference>
<dbReference type="Gene3D" id="3.30.420.10">
    <property type="entry name" value="Ribonuclease H-like superfamily/Ribonuclease H"/>
    <property type="match status" value="2"/>
</dbReference>
<keyword evidence="1" id="KW-0645">Protease</keyword>
<evidence type="ECO:0000259" key="3">
    <source>
        <dbReference type="Pfam" id="PF22936"/>
    </source>
</evidence>
<dbReference type="Proteomes" id="UP000288805">
    <property type="component" value="Unassembled WGS sequence"/>
</dbReference>
<evidence type="ECO:0000256" key="1">
    <source>
        <dbReference type="ARBA" id="ARBA00022670"/>
    </source>
</evidence>
<accession>A0A438G8T7</accession>
<dbReference type="GO" id="GO:0006508">
    <property type="term" value="P:proteolysis"/>
    <property type="evidence" value="ECO:0007669"/>
    <property type="project" value="UniProtKB-KW"/>
</dbReference>
<protein>
    <submittedName>
        <fullName evidence="5">Retrovirus-related Pol polyprotein from transposon TNT 1-94</fullName>
    </submittedName>
</protein>
<dbReference type="InterPro" id="IPR036397">
    <property type="entry name" value="RNaseH_sf"/>
</dbReference>
<organism evidence="5 6">
    <name type="scientific">Vitis vinifera</name>
    <name type="common">Grape</name>
    <dbReference type="NCBI Taxonomy" id="29760"/>
    <lineage>
        <taxon>Eukaryota</taxon>
        <taxon>Viridiplantae</taxon>
        <taxon>Streptophyta</taxon>
        <taxon>Embryophyta</taxon>
        <taxon>Tracheophyta</taxon>
        <taxon>Spermatophyta</taxon>
        <taxon>Magnoliopsida</taxon>
        <taxon>eudicotyledons</taxon>
        <taxon>Gunneridae</taxon>
        <taxon>Pentapetalae</taxon>
        <taxon>rosids</taxon>
        <taxon>Vitales</taxon>
        <taxon>Vitaceae</taxon>
        <taxon>Viteae</taxon>
        <taxon>Vitis</taxon>
    </lineage>
</organism>
<evidence type="ECO:0000313" key="6">
    <source>
        <dbReference type="Proteomes" id="UP000288805"/>
    </source>
</evidence>
<keyword evidence="1" id="KW-0378">Hydrolase</keyword>
<evidence type="ECO:0000313" key="5">
    <source>
        <dbReference type="EMBL" id="RVW68616.1"/>
    </source>
</evidence>
<dbReference type="InterPro" id="IPR039537">
    <property type="entry name" value="Retrotran_Ty1/copia-like"/>
</dbReference>
<feature type="compositionally biased region" description="Low complexity" evidence="2">
    <location>
        <begin position="377"/>
        <end position="399"/>
    </location>
</feature>
<feature type="domain" description="Retroviral polymerase SH3-like" evidence="4">
    <location>
        <begin position="618"/>
        <end position="680"/>
    </location>
</feature>
<gene>
    <name evidence="5" type="primary">POLX_1779</name>
    <name evidence="5" type="ORF">CK203_058852</name>
</gene>
<evidence type="ECO:0000256" key="2">
    <source>
        <dbReference type="SAM" id="MobiDB-lite"/>
    </source>
</evidence>
<dbReference type="EMBL" id="QGNW01000526">
    <property type="protein sequence ID" value="RVW68616.1"/>
    <property type="molecule type" value="Genomic_DNA"/>
</dbReference>
<feature type="compositionally biased region" description="Low complexity" evidence="2">
    <location>
        <begin position="319"/>
        <end position="336"/>
    </location>
</feature>
<sequence length="742" mass="82008">MPSLTLMHLSPIAQYKSLIFVFFSRVLNSGEPSSDRVFTPVPSLSFRTTPDNLIAVGSPPRRQPFPAKFSGNLFSGQRPHIPNRRRLIYTPVETPPATGISRAALLLRTVTHAPARDGAWLTFRHFRHLSRLVRRRLGLLACGSPPRALHLHFFPVFGFLAIPATSDRAPPPSPRLGENYLSWSASVELWFMGQGYEDHLVTQEADIPEAKGLYTNDIQRLYKVASAIVHLSQQDLDLSTYIGQIASLKEQFLTVMPLTPDVGAQQTQLDKFFMVLTLIGLRPDLEPIRDQILGSSSVPSLDDVFARLLRISSTQTLPSDSASDSSVLVSQTTSRGGRSGTRGRGQRPHCTYCNKLGHTRDRCYQLHGRPPRTAHMAQSSDSPLPQPPSSSASQTSQASIASVAQPGNASACLTHTSSLGPWILDSGASDHLSGNKDLFSSITTTSDLPTVTLANGSQTVAKGPEYGEDDWHRTLSKFQKMVPRFSTLSSLPCESCQLGKHTRVSFPKRLNNRAKSPFELVHTDVWGPCRTASTLGFQYFVTFIDDYSRSQFTSFMSHHGILHQSSCAHTPQQNGVAERKNRHLVETARTLLLHSHIPHSLLFPDQPLYFLPPRVFGCTCFVHILTPGQDKLSAKAMKCLFLGYSRLQKGYRCYSLETHRYFISADVTFFEDSPFFSTTSESLPVSEVLPIPIVSPPDAMPPRPLQVYHRRPRVVAPLPFPEAPADSLPIPSASPPPCSAFS</sequence>
<dbReference type="SUPFAM" id="SSF53098">
    <property type="entry name" value="Ribonuclease H-like"/>
    <property type="match status" value="1"/>
</dbReference>